<dbReference type="Proteomes" id="UP000887226">
    <property type="component" value="Unassembled WGS sequence"/>
</dbReference>
<reference evidence="1" key="1">
    <citation type="journal article" date="2021" name="IMA Fungus">
        <title>Genomic characterization of three marine fungi, including Emericellopsis atlantica sp. nov. with signatures of a generalist lifestyle and marine biomass degradation.</title>
        <authorList>
            <person name="Hagestad O.C."/>
            <person name="Hou L."/>
            <person name="Andersen J.H."/>
            <person name="Hansen E.H."/>
            <person name="Altermark B."/>
            <person name="Li C."/>
            <person name="Kuhnert E."/>
            <person name="Cox R.J."/>
            <person name="Crous P.W."/>
            <person name="Spatafora J.W."/>
            <person name="Lail K."/>
            <person name="Amirebrahimi M."/>
            <person name="Lipzen A."/>
            <person name="Pangilinan J."/>
            <person name="Andreopoulos W."/>
            <person name="Hayes R.D."/>
            <person name="Ng V."/>
            <person name="Grigoriev I.V."/>
            <person name="Jackson S.A."/>
            <person name="Sutton T.D.S."/>
            <person name="Dobson A.D.W."/>
            <person name="Rama T."/>
        </authorList>
    </citation>
    <scope>NUCLEOTIDE SEQUENCE</scope>
    <source>
        <strain evidence="1">TRa3180A</strain>
    </source>
</reference>
<comment type="caution">
    <text evidence="1">The sequence shown here is derived from an EMBL/GenBank/DDBJ whole genome shotgun (WGS) entry which is preliminary data.</text>
</comment>
<accession>A0A9P7Z4M8</accession>
<name>A0A9P7Z4M8_9HELO</name>
<dbReference type="EMBL" id="MU253881">
    <property type="protein sequence ID" value="KAG9244818.1"/>
    <property type="molecule type" value="Genomic_DNA"/>
</dbReference>
<evidence type="ECO:0000313" key="2">
    <source>
        <dbReference type="Proteomes" id="UP000887226"/>
    </source>
</evidence>
<dbReference type="Gene3D" id="3.10.450.50">
    <property type="match status" value="1"/>
</dbReference>
<evidence type="ECO:0000313" key="1">
    <source>
        <dbReference type="EMBL" id="KAG9244818.1"/>
    </source>
</evidence>
<dbReference type="OrthoDB" id="5305593at2759"/>
<sequence>MSQAPVQGKDYQGHKQPHPAVVAEASIPEFNDSKIINHPDKLLLSRIQKYFKYFATGDVDGMDSLYTDNYTITDIPLAAVGVPRGAWKDLNKGFGSFVTDRYVEAISLYGNADFAILENVGWFRLVKEFPENVKPNFPGVKVGDKVGMINASCIWWNKEGKVYRELEYGRVTWPDFDINHFTSFAGTDSLGRYPQIST</sequence>
<gene>
    <name evidence="1" type="ORF">BJ878DRAFT_479793</name>
</gene>
<keyword evidence="2" id="KW-1185">Reference proteome</keyword>
<organism evidence="1 2">
    <name type="scientific">Calycina marina</name>
    <dbReference type="NCBI Taxonomy" id="1763456"/>
    <lineage>
        <taxon>Eukaryota</taxon>
        <taxon>Fungi</taxon>
        <taxon>Dikarya</taxon>
        <taxon>Ascomycota</taxon>
        <taxon>Pezizomycotina</taxon>
        <taxon>Leotiomycetes</taxon>
        <taxon>Helotiales</taxon>
        <taxon>Pezizellaceae</taxon>
        <taxon>Calycina</taxon>
    </lineage>
</organism>
<dbReference type="AlphaFoldDB" id="A0A9P7Z4M8"/>
<dbReference type="SUPFAM" id="SSF54427">
    <property type="entry name" value="NTF2-like"/>
    <property type="match status" value="1"/>
</dbReference>
<proteinExistence type="predicted"/>
<evidence type="ECO:0008006" key="3">
    <source>
        <dbReference type="Google" id="ProtNLM"/>
    </source>
</evidence>
<protein>
    <recommendedName>
        <fullName evidence="3">SnoaL-like domain-containing protein</fullName>
    </recommendedName>
</protein>
<dbReference type="InterPro" id="IPR032710">
    <property type="entry name" value="NTF2-like_dom_sf"/>
</dbReference>